<dbReference type="Gene3D" id="2.60.40.2230">
    <property type="entry name" value="Uncharacterised protein YcnI-like PF07987, DUF1775"/>
    <property type="match status" value="1"/>
</dbReference>
<comment type="caution">
    <text evidence="3">The sequence shown here is derived from an EMBL/GenBank/DDBJ whole genome shotgun (WGS) entry which is preliminary data.</text>
</comment>
<gene>
    <name evidence="3" type="ORF">EBT44_04265</name>
</gene>
<evidence type="ECO:0000313" key="3">
    <source>
        <dbReference type="EMBL" id="NBR94034.1"/>
    </source>
</evidence>
<protein>
    <submittedName>
        <fullName evidence="3">DUF1775 domain-containing protein</fullName>
    </submittedName>
</protein>
<reference evidence="3" key="1">
    <citation type="submission" date="2018-10" db="EMBL/GenBank/DDBJ databases">
        <title>Iterative Subtractive Binning of Freshwater Chronoseries Metagenomes Recovers Nearly Complete Genomes from over Four Hundred Novel Species.</title>
        <authorList>
            <person name="Rodriguez-R L.M."/>
            <person name="Tsementzi D."/>
            <person name="Luo C."/>
            <person name="Konstantinidis K.T."/>
        </authorList>
    </citation>
    <scope>NUCLEOTIDE SEQUENCE</scope>
    <source>
        <strain evidence="3">WB5_2A_028</strain>
    </source>
</reference>
<evidence type="ECO:0000256" key="1">
    <source>
        <dbReference type="SAM" id="SignalP"/>
    </source>
</evidence>
<name>A0A965GCL3_9PROT</name>
<proteinExistence type="predicted"/>
<dbReference type="AlphaFoldDB" id="A0A965GCL3"/>
<organism evidence="3 4">
    <name type="scientific">Candidatus Fonsibacter lacus</name>
    <dbReference type="NCBI Taxonomy" id="2576439"/>
    <lineage>
        <taxon>Bacteria</taxon>
        <taxon>Pseudomonadati</taxon>
        <taxon>Pseudomonadota</taxon>
        <taxon>Alphaproteobacteria</taxon>
        <taxon>Candidatus Pelagibacterales</taxon>
        <taxon>Candidatus Pelagibacterales incertae sedis</taxon>
        <taxon>Candidatus Fonsibacter</taxon>
    </lineage>
</organism>
<accession>A0A965GCL3</accession>
<evidence type="ECO:0000259" key="2">
    <source>
        <dbReference type="Pfam" id="PF07987"/>
    </source>
</evidence>
<feature type="signal peptide" evidence="1">
    <location>
        <begin position="1"/>
        <end position="25"/>
    </location>
</feature>
<keyword evidence="1" id="KW-0732">Signal</keyword>
<dbReference type="Proteomes" id="UP000740727">
    <property type="component" value="Unassembled WGS sequence"/>
</dbReference>
<sequence>MKKSIVLALSLLLIGSGIQTAQAHAGLDNRGVTPTKGKSSVVLLRIGHGCTAPDGVTKAGTYSVSVVVPSDLLAAPASAAMQISGWTSTVIPSTELTAAGLPVSNTITWTSKSDLFDIAPVGFAEFGIRGSWANAGSFWLDTTQLCRIAKTETIPGKIKDMKDPKTKKVVKVWVPDSQKTTYTNYKLSWTIHDSAAASTMNADKTEETGPAPTLVIAG</sequence>
<evidence type="ECO:0000313" key="4">
    <source>
        <dbReference type="Proteomes" id="UP000740727"/>
    </source>
</evidence>
<feature type="chain" id="PRO_5037293478" evidence="1">
    <location>
        <begin position="26"/>
        <end position="218"/>
    </location>
</feature>
<dbReference type="EMBL" id="RFXN01000048">
    <property type="protein sequence ID" value="NBR94034.1"/>
    <property type="molecule type" value="Genomic_DNA"/>
</dbReference>
<dbReference type="Pfam" id="PF07987">
    <property type="entry name" value="DUF1775"/>
    <property type="match status" value="1"/>
</dbReference>
<dbReference type="InterPro" id="IPR038507">
    <property type="entry name" value="YcnI-like_sf"/>
</dbReference>
<feature type="domain" description="YncI copper-binding" evidence="2">
    <location>
        <begin position="34"/>
        <end position="149"/>
    </location>
</feature>
<dbReference type="InterPro" id="IPR012533">
    <property type="entry name" value="YcnI-copper_dom"/>
</dbReference>